<proteinExistence type="predicted"/>
<protein>
    <submittedName>
        <fullName evidence="1">Uncharacterized protein</fullName>
    </submittedName>
</protein>
<gene>
    <name evidence="1" type="ORF">RM50_01845</name>
</gene>
<evidence type="ECO:0000313" key="2">
    <source>
        <dbReference type="Proteomes" id="UP000031196"/>
    </source>
</evidence>
<organism evidence="1 2">
    <name type="scientific">Pseudarthrobacter phenanthrenivorans</name>
    <name type="common">Arthrobacter phenanthrenivorans</name>
    <dbReference type="NCBI Taxonomy" id="361575"/>
    <lineage>
        <taxon>Bacteria</taxon>
        <taxon>Bacillati</taxon>
        <taxon>Actinomycetota</taxon>
        <taxon>Actinomycetes</taxon>
        <taxon>Micrococcales</taxon>
        <taxon>Micrococcaceae</taxon>
        <taxon>Pseudarthrobacter</taxon>
    </lineage>
</organism>
<dbReference type="Proteomes" id="UP000031196">
    <property type="component" value="Unassembled WGS sequence"/>
</dbReference>
<dbReference type="EMBL" id="JWTB01000004">
    <property type="protein sequence ID" value="KIC69484.1"/>
    <property type="molecule type" value="Genomic_DNA"/>
</dbReference>
<reference evidence="1 2" key="1">
    <citation type="submission" date="2014-12" db="EMBL/GenBank/DDBJ databases">
        <title>Genome sequencing of Arthrobacter phenanthrenivorans SWC37.</title>
        <authorList>
            <person name="Tan P.W."/>
            <person name="Chan K.-G."/>
        </authorList>
    </citation>
    <scope>NUCLEOTIDE SEQUENCE [LARGE SCALE GENOMIC DNA]</scope>
    <source>
        <strain evidence="1 2">SWC37</strain>
    </source>
</reference>
<evidence type="ECO:0000313" key="1">
    <source>
        <dbReference type="EMBL" id="KIC69484.1"/>
    </source>
</evidence>
<comment type="caution">
    <text evidence="1">The sequence shown here is derived from an EMBL/GenBank/DDBJ whole genome shotgun (WGS) entry which is preliminary data.</text>
</comment>
<name>A0A0B4D7Z7_PSEPS</name>
<dbReference type="AlphaFoldDB" id="A0A0B4D7Z7"/>
<sequence>MYMEDVALGELCRRANVPVLVNLDAVVEQTANGPSRSLAIRNRVLLAQRYMRLDSRLIVLLDVFLRQIIMSIHPNRDVRAKSRESRDAVRATGDIYKSVGRLG</sequence>
<accession>A0A0B4D7Z7</accession>